<feature type="compositionally biased region" description="Basic residues" evidence="1">
    <location>
        <begin position="157"/>
        <end position="166"/>
    </location>
</feature>
<dbReference type="KEGG" id="nbe:Back2_17930"/>
<keyword evidence="3" id="KW-1185">Reference proteome</keyword>
<dbReference type="RefSeq" id="WP_164512547.1">
    <property type="nucleotide sequence ID" value="NZ_AP019307.1"/>
</dbReference>
<evidence type="ECO:0000256" key="1">
    <source>
        <dbReference type="SAM" id="MobiDB-lite"/>
    </source>
</evidence>
<protein>
    <submittedName>
        <fullName evidence="2">Uncharacterized protein</fullName>
    </submittedName>
</protein>
<accession>A0A3G9IGP3</accession>
<name>A0A3G9IGP3_9ACTN</name>
<dbReference type="AlphaFoldDB" id="A0A3G9IGP3"/>
<evidence type="ECO:0000313" key="3">
    <source>
        <dbReference type="Proteomes" id="UP000271573"/>
    </source>
</evidence>
<reference evidence="2 3" key="1">
    <citation type="submission" date="2018-11" db="EMBL/GenBank/DDBJ databases">
        <title>Complete genome sequence of Nocardioides baekrokdamisoli strain KCTC 39748.</title>
        <authorList>
            <person name="Kang S.W."/>
            <person name="Lee K.C."/>
            <person name="Kim K.K."/>
            <person name="Kim J.S."/>
            <person name="Kim D.S."/>
            <person name="Ko S.H."/>
            <person name="Yang S.H."/>
            <person name="Shin Y.K."/>
            <person name="Lee J.S."/>
        </authorList>
    </citation>
    <scope>NUCLEOTIDE SEQUENCE [LARGE SCALE GENOMIC DNA]</scope>
    <source>
        <strain evidence="2 3">KCTC 39748</strain>
    </source>
</reference>
<dbReference type="EMBL" id="AP019307">
    <property type="protein sequence ID" value="BBH17506.1"/>
    <property type="molecule type" value="Genomic_DNA"/>
</dbReference>
<dbReference type="Proteomes" id="UP000271573">
    <property type="component" value="Chromosome"/>
</dbReference>
<organism evidence="2 3">
    <name type="scientific">Nocardioides baekrokdamisoli</name>
    <dbReference type="NCBI Taxonomy" id="1804624"/>
    <lineage>
        <taxon>Bacteria</taxon>
        <taxon>Bacillati</taxon>
        <taxon>Actinomycetota</taxon>
        <taxon>Actinomycetes</taxon>
        <taxon>Propionibacteriales</taxon>
        <taxon>Nocardioidaceae</taxon>
        <taxon>Nocardioides</taxon>
    </lineage>
</organism>
<sequence length="186" mass="19720">MKPGDIKVSQISPPGPYVLLEPTDFPGLSGGVGGWTSVARPRQVAATSWAGGTEKTLRLPVILDGVEAGGTGIDRSVEHRCAVLMSWGNAMTNAPEPPWLTIQGVPGVSPHERWVLQDIAWADALINGHGQRIQQAMELAFTSYVPPKKTKSPAQGSRRRTSKGKKSSGTPQPTAADWASFISAEG</sequence>
<gene>
    <name evidence="2" type="ORF">Back2_17930</name>
</gene>
<feature type="region of interest" description="Disordered" evidence="1">
    <location>
        <begin position="144"/>
        <end position="186"/>
    </location>
</feature>
<evidence type="ECO:0000313" key="2">
    <source>
        <dbReference type="EMBL" id="BBH17506.1"/>
    </source>
</evidence>
<proteinExistence type="predicted"/>